<dbReference type="GO" id="GO:0140359">
    <property type="term" value="F:ABC-type transporter activity"/>
    <property type="evidence" value="ECO:0007669"/>
    <property type="project" value="InterPro"/>
</dbReference>
<comment type="subcellular location">
    <subcellularLocation>
        <location evidence="1">Membrane</location>
        <topology evidence="1">Multi-pass membrane protein</topology>
    </subcellularLocation>
</comment>
<feature type="transmembrane region" description="Helical" evidence="5">
    <location>
        <begin position="124"/>
        <end position="148"/>
    </location>
</feature>
<dbReference type="GO" id="GO:0016020">
    <property type="term" value="C:membrane"/>
    <property type="evidence" value="ECO:0007669"/>
    <property type="project" value="UniProtKB-SubCell"/>
</dbReference>
<dbReference type="Proteomes" id="UP000264071">
    <property type="component" value="Unassembled WGS sequence"/>
</dbReference>
<feature type="transmembrane region" description="Helical" evidence="5">
    <location>
        <begin position="260"/>
        <end position="279"/>
    </location>
</feature>
<evidence type="ECO:0000256" key="3">
    <source>
        <dbReference type="ARBA" id="ARBA00022989"/>
    </source>
</evidence>
<feature type="transmembrane region" description="Helical" evidence="5">
    <location>
        <begin position="75"/>
        <end position="95"/>
    </location>
</feature>
<sequence length="287" mass="30804">MSTSTIHDLGYRRYDGTREGWTGAWSALFWQGFRGMFGIGRSLRAKGIPVFVIVMALLPCLATVAAAAVSNGQAAIPYGLLIGSQLLLFVLFTAAQVPEVLCRDRQHGVLPLLLTRALSPRQYALARLAAVWMAVWIVATAPLLVLYVGELSIAADPAARFAEIGGRLWPVLLCGTMSAWVIGSLAAMMASLTARRGYASMLVVGFFLAVAAVAMGAEDLAALPDVVREFLDPLRALRTMAMLLFGETTRAMELNPPPSVPVFVLVFIVVGALASLVAMRRLERVDA</sequence>
<evidence type="ECO:0000313" key="7">
    <source>
        <dbReference type="EMBL" id="HCT55726.1"/>
    </source>
</evidence>
<evidence type="ECO:0000256" key="4">
    <source>
        <dbReference type="ARBA" id="ARBA00023136"/>
    </source>
</evidence>
<dbReference type="Pfam" id="PF12698">
    <property type="entry name" value="ABC2_membrane_3"/>
    <property type="match status" value="1"/>
</dbReference>
<reference evidence="7 8" key="1">
    <citation type="journal article" date="2018" name="Nat. Biotechnol.">
        <title>A standardized bacterial taxonomy based on genome phylogeny substantially revises the tree of life.</title>
        <authorList>
            <person name="Parks D.H."/>
            <person name="Chuvochina M."/>
            <person name="Waite D.W."/>
            <person name="Rinke C."/>
            <person name="Skarshewski A."/>
            <person name="Chaumeil P.A."/>
            <person name="Hugenholtz P."/>
        </authorList>
    </citation>
    <scope>NUCLEOTIDE SEQUENCE [LARGE SCALE GENOMIC DNA]</scope>
    <source>
        <strain evidence="7">UBA8844</strain>
    </source>
</reference>
<name>A0A3D4V3Q6_9BACT</name>
<dbReference type="OMA" id="IHNIGYR"/>
<dbReference type="EMBL" id="DPIY01000001">
    <property type="protein sequence ID" value="HCT55726.1"/>
    <property type="molecule type" value="Genomic_DNA"/>
</dbReference>
<organism evidence="7 8">
    <name type="scientific">Gemmatimonas aurantiaca</name>
    <dbReference type="NCBI Taxonomy" id="173480"/>
    <lineage>
        <taxon>Bacteria</taxon>
        <taxon>Pseudomonadati</taxon>
        <taxon>Gemmatimonadota</taxon>
        <taxon>Gemmatimonadia</taxon>
        <taxon>Gemmatimonadales</taxon>
        <taxon>Gemmatimonadaceae</taxon>
        <taxon>Gemmatimonas</taxon>
    </lineage>
</organism>
<dbReference type="AlphaFoldDB" id="A0A3D4V3Q6"/>
<evidence type="ECO:0000259" key="6">
    <source>
        <dbReference type="Pfam" id="PF12698"/>
    </source>
</evidence>
<feature type="domain" description="ABC-2 type transporter transmembrane" evidence="6">
    <location>
        <begin position="82"/>
        <end position="216"/>
    </location>
</feature>
<feature type="transmembrane region" description="Helical" evidence="5">
    <location>
        <begin position="197"/>
        <end position="217"/>
    </location>
</feature>
<evidence type="ECO:0000256" key="2">
    <source>
        <dbReference type="ARBA" id="ARBA00022692"/>
    </source>
</evidence>
<gene>
    <name evidence="7" type="ORF">DGD08_00790</name>
</gene>
<protein>
    <submittedName>
        <fullName evidence="7">ABC transporter permease</fullName>
    </submittedName>
</protein>
<keyword evidence="4 5" id="KW-0472">Membrane</keyword>
<comment type="caution">
    <text evidence="7">The sequence shown here is derived from an EMBL/GenBank/DDBJ whole genome shotgun (WGS) entry which is preliminary data.</text>
</comment>
<proteinExistence type="predicted"/>
<keyword evidence="3 5" id="KW-1133">Transmembrane helix</keyword>
<accession>A0A3D4V3Q6</accession>
<evidence type="ECO:0000256" key="1">
    <source>
        <dbReference type="ARBA" id="ARBA00004141"/>
    </source>
</evidence>
<feature type="transmembrane region" description="Helical" evidence="5">
    <location>
        <begin position="168"/>
        <end position="190"/>
    </location>
</feature>
<dbReference type="InterPro" id="IPR013525">
    <property type="entry name" value="ABC2_TM"/>
</dbReference>
<evidence type="ECO:0000256" key="5">
    <source>
        <dbReference type="SAM" id="Phobius"/>
    </source>
</evidence>
<feature type="transmembrane region" description="Helical" evidence="5">
    <location>
        <begin position="49"/>
        <end position="69"/>
    </location>
</feature>
<evidence type="ECO:0000313" key="8">
    <source>
        <dbReference type="Proteomes" id="UP000264071"/>
    </source>
</evidence>
<keyword evidence="2 5" id="KW-0812">Transmembrane</keyword>